<dbReference type="InterPro" id="IPR028082">
    <property type="entry name" value="Peripla_BP_I"/>
</dbReference>
<dbReference type="GO" id="GO:0030246">
    <property type="term" value="F:carbohydrate binding"/>
    <property type="evidence" value="ECO:0007669"/>
    <property type="project" value="TreeGrafter"/>
</dbReference>
<accession>A0A2P7BKI7</accession>
<dbReference type="OrthoDB" id="9781890at2"/>
<dbReference type="AlphaFoldDB" id="A0A2P7BKI7"/>
<dbReference type="Pfam" id="PF13407">
    <property type="entry name" value="Peripla_BP_4"/>
    <property type="match status" value="1"/>
</dbReference>
<dbReference type="Gene3D" id="3.40.50.2300">
    <property type="match status" value="2"/>
</dbReference>
<dbReference type="InterPro" id="IPR025997">
    <property type="entry name" value="SBP_2_dom"/>
</dbReference>
<keyword evidence="3" id="KW-0732">Signal</keyword>
<dbReference type="EMBL" id="PGGM01000001">
    <property type="protein sequence ID" value="PSH66976.1"/>
    <property type="molecule type" value="Genomic_DNA"/>
</dbReference>
<sequence length="332" mass="34968">MNGYLKLALLAPALAFPHKVLAQECAKEPVTVGFLPKLDTDPYFQVAKQGAEEAQKEIGGKLIQVAPSQGTAEAQIEFINSLVSQQVGVIAISGNDANAVAPALKRAAKQGVRVISYDSDVAASARSIFVNQAKGDSLAEMMLQSAYDLTGGEGEFAILSSTPTATNQNAWIEFIKEKLAADPKFANLKLAQVAYGEESEQVNQQQALALVQAFPDLKAIIVPAGIGLPAAARALEEAGLTGKVKLTGLAPATLISKYIKEGSAQDIWWNVSDLGYLTYQTAQALAQCKISGKSGETFKAGRLGEYTIGAAGELILGPAKIVTPANLAEFKF</sequence>
<organism evidence="5 6">
    <name type="scientific">Phyllobacterium sophorae</name>
    <dbReference type="NCBI Taxonomy" id="1520277"/>
    <lineage>
        <taxon>Bacteria</taxon>
        <taxon>Pseudomonadati</taxon>
        <taxon>Pseudomonadota</taxon>
        <taxon>Alphaproteobacteria</taxon>
        <taxon>Hyphomicrobiales</taxon>
        <taxon>Phyllobacteriaceae</taxon>
        <taxon>Phyllobacterium</taxon>
    </lineage>
</organism>
<protein>
    <submittedName>
        <fullName evidence="5">Sugar ABC transporter substrate-binding protein</fullName>
    </submittedName>
</protein>
<dbReference type="RefSeq" id="WP_106662047.1">
    <property type="nucleotide sequence ID" value="NZ_PGGM01000001.1"/>
</dbReference>
<dbReference type="InterPro" id="IPR050555">
    <property type="entry name" value="Bact_Solute-Bind_Prot2"/>
</dbReference>
<feature type="chain" id="PRO_5015190918" evidence="3">
    <location>
        <begin position="23"/>
        <end position="332"/>
    </location>
</feature>
<dbReference type="PANTHER" id="PTHR30036">
    <property type="entry name" value="D-XYLOSE-BINDING PERIPLASMIC PROTEIN"/>
    <property type="match status" value="1"/>
</dbReference>
<evidence type="ECO:0000259" key="4">
    <source>
        <dbReference type="Pfam" id="PF13407"/>
    </source>
</evidence>
<keyword evidence="6" id="KW-1185">Reference proteome</keyword>
<dbReference type="PANTHER" id="PTHR30036:SF8">
    <property type="entry name" value="ABC-TYPE SUGAR TRANSPORT SYSTEM PERIPLASMIC COMPONENT-LIKE PROTEIN"/>
    <property type="match status" value="1"/>
</dbReference>
<evidence type="ECO:0000256" key="1">
    <source>
        <dbReference type="ARBA" id="ARBA00004418"/>
    </source>
</evidence>
<dbReference type="GO" id="GO:0030288">
    <property type="term" value="C:outer membrane-bounded periplasmic space"/>
    <property type="evidence" value="ECO:0007669"/>
    <property type="project" value="TreeGrafter"/>
</dbReference>
<proteinExistence type="inferred from homology"/>
<evidence type="ECO:0000256" key="2">
    <source>
        <dbReference type="ARBA" id="ARBA00007639"/>
    </source>
</evidence>
<evidence type="ECO:0000313" key="5">
    <source>
        <dbReference type="EMBL" id="PSH66976.1"/>
    </source>
</evidence>
<name>A0A2P7BKI7_9HYPH</name>
<dbReference type="SUPFAM" id="SSF53822">
    <property type="entry name" value="Periplasmic binding protein-like I"/>
    <property type="match status" value="1"/>
</dbReference>
<evidence type="ECO:0000313" key="6">
    <source>
        <dbReference type="Proteomes" id="UP000241764"/>
    </source>
</evidence>
<dbReference type="CDD" id="cd20000">
    <property type="entry name" value="PBP1_ABC_rhamnose"/>
    <property type="match status" value="1"/>
</dbReference>
<reference evidence="6" key="1">
    <citation type="submission" date="2017-11" db="EMBL/GenBank/DDBJ databases">
        <authorList>
            <person name="Kuznetsova I."/>
            <person name="Sazanova A."/>
            <person name="Chirak E."/>
            <person name="Safronova V."/>
            <person name="Willems A."/>
        </authorList>
    </citation>
    <scope>NUCLEOTIDE SEQUENCE [LARGE SCALE GENOMIC DNA]</scope>
    <source>
        <strain evidence="6">CCBAU 03422</strain>
    </source>
</reference>
<comment type="subcellular location">
    <subcellularLocation>
        <location evidence="1">Periplasm</location>
    </subcellularLocation>
</comment>
<gene>
    <name evidence="5" type="ORF">CU103_00955</name>
</gene>
<evidence type="ECO:0000256" key="3">
    <source>
        <dbReference type="SAM" id="SignalP"/>
    </source>
</evidence>
<comment type="caution">
    <text evidence="5">The sequence shown here is derived from an EMBL/GenBank/DDBJ whole genome shotgun (WGS) entry which is preliminary data.</text>
</comment>
<dbReference type="Proteomes" id="UP000241764">
    <property type="component" value="Unassembled WGS sequence"/>
</dbReference>
<feature type="signal peptide" evidence="3">
    <location>
        <begin position="1"/>
        <end position="22"/>
    </location>
</feature>
<feature type="domain" description="Periplasmic binding protein" evidence="4">
    <location>
        <begin position="32"/>
        <end position="287"/>
    </location>
</feature>
<comment type="similarity">
    <text evidence="2">Belongs to the bacterial solute-binding protein 2 family.</text>
</comment>